<dbReference type="EMBL" id="NJET01000161">
    <property type="protein sequence ID" value="PHH60161.1"/>
    <property type="molecule type" value="Genomic_DNA"/>
</dbReference>
<evidence type="ECO:0000313" key="3">
    <source>
        <dbReference type="Proteomes" id="UP000226192"/>
    </source>
</evidence>
<sequence length="186" mass="21083">MDKMKQLTEQGKAKRLSRCLSRMKTVYKEKRKSRQQRGPWLESIYTAQYARRSYTPKCKSEGPAPPAVGRSGGRLHSCERSIGCHVEGAAMSLQRRMPRPAGLSRRCALFGRRCCVTAAPAFVSWKERRRADMTLLHTNSGQPPRRLAPSPHSPIHPWTRPHDVSTNGAGGHYVLVDACLRRRHDR</sequence>
<protein>
    <submittedName>
        <fullName evidence="2">Uncharacterized protein</fullName>
    </submittedName>
</protein>
<evidence type="ECO:0000313" key="2">
    <source>
        <dbReference type="EMBL" id="PHH60161.1"/>
    </source>
</evidence>
<keyword evidence="3" id="KW-1185">Reference proteome</keyword>
<dbReference type="AlphaFoldDB" id="A0A2C5XZW3"/>
<gene>
    <name evidence="2" type="ORF">CDD81_2079</name>
</gene>
<feature type="region of interest" description="Disordered" evidence="1">
    <location>
        <begin position="55"/>
        <end position="74"/>
    </location>
</feature>
<reference evidence="2 3" key="1">
    <citation type="submission" date="2017-06" db="EMBL/GenBank/DDBJ databases">
        <title>Ant-infecting Ophiocordyceps genomes reveal a high diversity of potential behavioral manipulation genes and a possible major role for enterotoxins.</title>
        <authorList>
            <person name="De Bekker C."/>
            <person name="Evans H.C."/>
            <person name="Brachmann A."/>
            <person name="Hughes D.P."/>
        </authorList>
    </citation>
    <scope>NUCLEOTIDE SEQUENCE [LARGE SCALE GENOMIC DNA]</scope>
    <source>
        <strain evidence="2 3">Map64</strain>
    </source>
</reference>
<organism evidence="2 3">
    <name type="scientific">Ophiocordyceps australis</name>
    <dbReference type="NCBI Taxonomy" id="1399860"/>
    <lineage>
        <taxon>Eukaryota</taxon>
        <taxon>Fungi</taxon>
        <taxon>Dikarya</taxon>
        <taxon>Ascomycota</taxon>
        <taxon>Pezizomycotina</taxon>
        <taxon>Sordariomycetes</taxon>
        <taxon>Hypocreomycetidae</taxon>
        <taxon>Hypocreales</taxon>
        <taxon>Ophiocordycipitaceae</taxon>
        <taxon>Ophiocordyceps</taxon>
    </lineage>
</organism>
<comment type="caution">
    <text evidence="2">The sequence shown here is derived from an EMBL/GenBank/DDBJ whole genome shotgun (WGS) entry which is preliminary data.</text>
</comment>
<evidence type="ECO:0000256" key="1">
    <source>
        <dbReference type="SAM" id="MobiDB-lite"/>
    </source>
</evidence>
<name>A0A2C5XZW3_9HYPO</name>
<dbReference type="Proteomes" id="UP000226192">
    <property type="component" value="Unassembled WGS sequence"/>
</dbReference>
<accession>A0A2C5XZW3</accession>
<proteinExistence type="predicted"/>